<reference evidence="2 3" key="1">
    <citation type="journal article" date="2018" name="IMA Fungus">
        <title>IMA Genome-F 9: Draft genome sequence of Annulohypoxylon stygium, Aspergillus mulundensis, Berkeleyomyces basicola (syn. Thielaviopsis basicola), Ceratocystis smalleyi, two Cercospora beticola strains, Coleophoma cylindrospora, Fusarium fracticaudum, Phialophora cf. hyalina, and Morchella septimelata.</title>
        <authorList>
            <person name="Wingfield B.D."/>
            <person name="Bills G.F."/>
            <person name="Dong Y."/>
            <person name="Huang W."/>
            <person name="Nel W.J."/>
            <person name="Swalarsk-Parry B.S."/>
            <person name="Vaghefi N."/>
            <person name="Wilken P.M."/>
            <person name="An Z."/>
            <person name="de Beer Z.W."/>
            <person name="De Vos L."/>
            <person name="Chen L."/>
            <person name="Duong T.A."/>
            <person name="Gao Y."/>
            <person name="Hammerbacher A."/>
            <person name="Kikkert J.R."/>
            <person name="Li Y."/>
            <person name="Li H."/>
            <person name="Li K."/>
            <person name="Li Q."/>
            <person name="Liu X."/>
            <person name="Ma X."/>
            <person name="Naidoo K."/>
            <person name="Pethybridge S.J."/>
            <person name="Sun J."/>
            <person name="Steenkamp E.T."/>
            <person name="van der Nest M.A."/>
            <person name="van Wyk S."/>
            <person name="Wingfield M.J."/>
            <person name="Xiong C."/>
            <person name="Yue Q."/>
            <person name="Zhang X."/>
        </authorList>
    </citation>
    <scope>NUCLEOTIDE SEQUENCE [LARGE SCALE GENOMIC DNA]</scope>
    <source>
        <strain evidence="2 3">BP5796</strain>
    </source>
</reference>
<evidence type="ECO:0000313" key="3">
    <source>
        <dbReference type="Proteomes" id="UP000256328"/>
    </source>
</evidence>
<proteinExistence type="predicted"/>
<evidence type="ECO:0000256" key="1">
    <source>
        <dbReference type="SAM" id="Phobius"/>
    </source>
</evidence>
<dbReference type="AlphaFoldDB" id="A0A3D8SNW5"/>
<protein>
    <submittedName>
        <fullName evidence="2">Uncharacterized protein</fullName>
    </submittedName>
</protein>
<keyword evidence="1" id="KW-1133">Transmembrane helix</keyword>
<name>A0A3D8SNW5_9HELO</name>
<comment type="caution">
    <text evidence="2">The sequence shown here is derived from an EMBL/GenBank/DDBJ whole genome shotgun (WGS) entry which is preliminary data.</text>
</comment>
<keyword evidence="1" id="KW-0812">Transmembrane</keyword>
<dbReference type="EMBL" id="PDLN01000004">
    <property type="protein sequence ID" value="RDW87871.1"/>
    <property type="molecule type" value="Genomic_DNA"/>
</dbReference>
<keyword evidence="3" id="KW-1185">Reference proteome</keyword>
<gene>
    <name evidence="2" type="ORF">BP5796_03565</name>
</gene>
<organism evidence="2 3">
    <name type="scientific">Coleophoma crateriformis</name>
    <dbReference type="NCBI Taxonomy" id="565419"/>
    <lineage>
        <taxon>Eukaryota</taxon>
        <taxon>Fungi</taxon>
        <taxon>Dikarya</taxon>
        <taxon>Ascomycota</taxon>
        <taxon>Pezizomycotina</taxon>
        <taxon>Leotiomycetes</taxon>
        <taxon>Helotiales</taxon>
        <taxon>Dermateaceae</taxon>
        <taxon>Coleophoma</taxon>
    </lineage>
</organism>
<accession>A0A3D8SNW5</accession>
<dbReference type="Proteomes" id="UP000256328">
    <property type="component" value="Unassembled WGS sequence"/>
</dbReference>
<keyword evidence="1" id="KW-0472">Membrane</keyword>
<dbReference type="OrthoDB" id="4898680at2759"/>
<evidence type="ECO:0000313" key="2">
    <source>
        <dbReference type="EMBL" id="RDW87871.1"/>
    </source>
</evidence>
<feature type="transmembrane region" description="Helical" evidence="1">
    <location>
        <begin position="116"/>
        <end position="135"/>
    </location>
</feature>
<sequence length="212" mass="24183">MTRARRTATQSPLSTPNRPVEASLRETIRDLIARCRLAYDSLPPTTHYYKYGTTPKDSTGRALLDQAYLMLLNLQNQFLVDRVANARGFPNDQRLFDTAMEMLQLSNMYWIRRDELAGFIIILTGSSAVICVELLDQAKGQSALHFSRSDAIQKLTVFVHFLEWIRPTDGNYALTQKLKTVVKSVIDHILDSPQRQQLGQRETENGRDGLLR</sequence>